<sequence length="88" mass="9143">MERVASSCVILIAQRRAYSVAAAMAKAAGRRVDEKAAVAKKEVATAAEDKTAWVPDPVTGCYRPAGGAKEVVDAAELRANLLTKAAAN</sequence>
<keyword evidence="2" id="KW-1185">Reference proteome</keyword>
<evidence type="ECO:0000313" key="1">
    <source>
        <dbReference type="EMBL" id="WVZ71382.1"/>
    </source>
</evidence>
<evidence type="ECO:0000313" key="2">
    <source>
        <dbReference type="Proteomes" id="UP001341281"/>
    </source>
</evidence>
<dbReference type="PANTHER" id="PTHR33509:SF29">
    <property type="entry name" value="OS01G0314800 PROTEIN"/>
    <property type="match status" value="1"/>
</dbReference>
<proteinExistence type="predicted"/>
<protein>
    <submittedName>
        <fullName evidence="1">Uncharacterized protein</fullName>
    </submittedName>
</protein>
<dbReference type="GO" id="GO:0005739">
    <property type="term" value="C:mitochondrion"/>
    <property type="evidence" value="ECO:0007669"/>
    <property type="project" value="TreeGrafter"/>
</dbReference>
<organism evidence="1 2">
    <name type="scientific">Paspalum notatum var. saurae</name>
    <dbReference type="NCBI Taxonomy" id="547442"/>
    <lineage>
        <taxon>Eukaryota</taxon>
        <taxon>Viridiplantae</taxon>
        <taxon>Streptophyta</taxon>
        <taxon>Embryophyta</taxon>
        <taxon>Tracheophyta</taxon>
        <taxon>Spermatophyta</taxon>
        <taxon>Magnoliopsida</taxon>
        <taxon>Liliopsida</taxon>
        <taxon>Poales</taxon>
        <taxon>Poaceae</taxon>
        <taxon>PACMAD clade</taxon>
        <taxon>Panicoideae</taxon>
        <taxon>Andropogonodae</taxon>
        <taxon>Paspaleae</taxon>
        <taxon>Paspalinae</taxon>
        <taxon>Paspalum</taxon>
    </lineage>
</organism>
<dbReference type="EMBL" id="CP144748">
    <property type="protein sequence ID" value="WVZ71382.1"/>
    <property type="molecule type" value="Genomic_DNA"/>
</dbReference>
<gene>
    <name evidence="1" type="ORF">U9M48_019974</name>
</gene>
<dbReference type="InterPro" id="IPR004926">
    <property type="entry name" value="LEA_3a"/>
</dbReference>
<dbReference type="PANTHER" id="PTHR33509">
    <property type="entry name" value="LATE EMBRYOGENIS ABUNDANT PROTEIN 2-RELATED"/>
    <property type="match status" value="1"/>
</dbReference>
<reference evidence="1 2" key="1">
    <citation type="submission" date="2024-02" db="EMBL/GenBank/DDBJ databases">
        <title>High-quality chromosome-scale genome assembly of Pensacola bahiagrass (Paspalum notatum Flugge var. saurae).</title>
        <authorList>
            <person name="Vega J.M."/>
            <person name="Podio M."/>
            <person name="Orjuela J."/>
            <person name="Siena L.A."/>
            <person name="Pessino S.C."/>
            <person name="Combes M.C."/>
            <person name="Mariac C."/>
            <person name="Albertini E."/>
            <person name="Pupilli F."/>
            <person name="Ortiz J.P.A."/>
            <person name="Leblanc O."/>
        </authorList>
    </citation>
    <scope>NUCLEOTIDE SEQUENCE [LARGE SCALE GENOMIC DNA]</scope>
    <source>
        <strain evidence="1">R1</strain>
        <tissue evidence="1">Leaf</tissue>
    </source>
</reference>
<dbReference type="Pfam" id="PF03242">
    <property type="entry name" value="LEA_3a"/>
    <property type="match status" value="1"/>
</dbReference>
<accession>A0AAQ3WRH6</accession>
<name>A0AAQ3WRH6_PASNO</name>
<dbReference type="Proteomes" id="UP001341281">
    <property type="component" value="Chromosome 04"/>
</dbReference>
<dbReference type="AlphaFoldDB" id="A0AAQ3WRH6"/>
<dbReference type="GO" id="GO:0006950">
    <property type="term" value="P:response to stress"/>
    <property type="evidence" value="ECO:0007669"/>
    <property type="project" value="TreeGrafter"/>
</dbReference>